<dbReference type="Proteomes" id="UP001304895">
    <property type="component" value="Unassembled WGS sequence"/>
</dbReference>
<dbReference type="Gene3D" id="2.60.40.790">
    <property type="match status" value="1"/>
</dbReference>
<evidence type="ECO:0000313" key="6">
    <source>
        <dbReference type="Proteomes" id="UP001304895"/>
    </source>
</evidence>
<feature type="compositionally biased region" description="Basic and acidic residues" evidence="3">
    <location>
        <begin position="1"/>
        <end position="10"/>
    </location>
</feature>
<dbReference type="Pfam" id="PF00011">
    <property type="entry name" value="HSP20"/>
    <property type="match status" value="1"/>
</dbReference>
<proteinExistence type="inferred from homology"/>
<comment type="similarity">
    <text evidence="1 2">Belongs to the small heat shock protein (HSP20) family.</text>
</comment>
<dbReference type="InterPro" id="IPR008978">
    <property type="entry name" value="HSP20-like_chaperone"/>
</dbReference>
<accession>A0AAN6UCZ9</accession>
<dbReference type="AlphaFoldDB" id="A0AAN6UCZ9"/>
<keyword evidence="6" id="KW-1185">Reference proteome</keyword>
<feature type="region of interest" description="Disordered" evidence="3">
    <location>
        <begin position="1"/>
        <end position="20"/>
    </location>
</feature>
<sequence length="122" mass="12487">MEEGRGRERAGGTAAGFVPPVDVFDGPQGWTVQVAVPGAKRADVGVSWDAERSALRVSGAVKRAGGDRLVGSMAMGEREVGGFTREIRLPPRGGAGEVDGGGIGFAVEDGLLSVTVPRKAGR</sequence>
<dbReference type="CDD" id="cd06464">
    <property type="entry name" value="ACD_sHsps-like"/>
    <property type="match status" value="1"/>
</dbReference>
<evidence type="ECO:0000259" key="4">
    <source>
        <dbReference type="PROSITE" id="PS01031"/>
    </source>
</evidence>
<name>A0AAN6UCZ9_9PEZI</name>
<dbReference type="SUPFAM" id="SSF49764">
    <property type="entry name" value="HSP20-like chaperones"/>
    <property type="match status" value="1"/>
</dbReference>
<reference evidence="5" key="2">
    <citation type="submission" date="2023-05" db="EMBL/GenBank/DDBJ databases">
        <authorList>
            <consortium name="Lawrence Berkeley National Laboratory"/>
            <person name="Steindorff A."/>
            <person name="Hensen N."/>
            <person name="Bonometti L."/>
            <person name="Westerberg I."/>
            <person name="Brannstrom I.O."/>
            <person name="Guillou S."/>
            <person name="Cros-Aarteil S."/>
            <person name="Calhoun S."/>
            <person name="Haridas S."/>
            <person name="Kuo A."/>
            <person name="Mondo S."/>
            <person name="Pangilinan J."/>
            <person name="Riley R."/>
            <person name="Labutti K."/>
            <person name="Andreopoulos B."/>
            <person name="Lipzen A."/>
            <person name="Chen C."/>
            <person name="Yanf M."/>
            <person name="Daum C."/>
            <person name="Ng V."/>
            <person name="Clum A."/>
            <person name="Ohm R."/>
            <person name="Martin F."/>
            <person name="Silar P."/>
            <person name="Natvig D."/>
            <person name="Lalanne C."/>
            <person name="Gautier V."/>
            <person name="Ament-Velasquez S.L."/>
            <person name="Kruys A."/>
            <person name="Hutchinson M.I."/>
            <person name="Powell A.J."/>
            <person name="Barry K."/>
            <person name="Miller A.N."/>
            <person name="Grigoriev I.V."/>
            <person name="Debuchy R."/>
            <person name="Gladieux P."/>
            <person name="Thoren M.H."/>
            <person name="Johannesson H."/>
        </authorList>
    </citation>
    <scope>NUCLEOTIDE SEQUENCE</scope>
    <source>
        <strain evidence="5">CBS 123565</strain>
    </source>
</reference>
<evidence type="ECO:0000256" key="1">
    <source>
        <dbReference type="PROSITE-ProRule" id="PRU00285"/>
    </source>
</evidence>
<protein>
    <recommendedName>
        <fullName evidence="4">SHSP domain-containing protein</fullName>
    </recommendedName>
</protein>
<evidence type="ECO:0000313" key="5">
    <source>
        <dbReference type="EMBL" id="KAK4130439.1"/>
    </source>
</evidence>
<evidence type="ECO:0000256" key="3">
    <source>
        <dbReference type="SAM" id="MobiDB-lite"/>
    </source>
</evidence>
<feature type="domain" description="SHSP" evidence="4">
    <location>
        <begin position="12"/>
        <end position="122"/>
    </location>
</feature>
<gene>
    <name evidence="5" type="ORF">BT67DRAFT_391140</name>
</gene>
<organism evidence="5 6">
    <name type="scientific">Trichocladium antarcticum</name>
    <dbReference type="NCBI Taxonomy" id="1450529"/>
    <lineage>
        <taxon>Eukaryota</taxon>
        <taxon>Fungi</taxon>
        <taxon>Dikarya</taxon>
        <taxon>Ascomycota</taxon>
        <taxon>Pezizomycotina</taxon>
        <taxon>Sordariomycetes</taxon>
        <taxon>Sordariomycetidae</taxon>
        <taxon>Sordariales</taxon>
        <taxon>Chaetomiaceae</taxon>
        <taxon>Trichocladium</taxon>
    </lineage>
</organism>
<dbReference type="InterPro" id="IPR002068">
    <property type="entry name" value="A-crystallin/Hsp20_dom"/>
</dbReference>
<reference evidence="5" key="1">
    <citation type="journal article" date="2023" name="Mol. Phylogenet. Evol.">
        <title>Genome-scale phylogeny and comparative genomics of the fungal order Sordariales.</title>
        <authorList>
            <person name="Hensen N."/>
            <person name="Bonometti L."/>
            <person name="Westerberg I."/>
            <person name="Brannstrom I.O."/>
            <person name="Guillou S."/>
            <person name="Cros-Aarteil S."/>
            <person name="Calhoun S."/>
            <person name="Haridas S."/>
            <person name="Kuo A."/>
            <person name="Mondo S."/>
            <person name="Pangilinan J."/>
            <person name="Riley R."/>
            <person name="LaButti K."/>
            <person name="Andreopoulos B."/>
            <person name="Lipzen A."/>
            <person name="Chen C."/>
            <person name="Yan M."/>
            <person name="Daum C."/>
            <person name="Ng V."/>
            <person name="Clum A."/>
            <person name="Steindorff A."/>
            <person name="Ohm R.A."/>
            <person name="Martin F."/>
            <person name="Silar P."/>
            <person name="Natvig D.O."/>
            <person name="Lalanne C."/>
            <person name="Gautier V."/>
            <person name="Ament-Velasquez S.L."/>
            <person name="Kruys A."/>
            <person name="Hutchinson M.I."/>
            <person name="Powell A.J."/>
            <person name="Barry K."/>
            <person name="Miller A.N."/>
            <person name="Grigoriev I.V."/>
            <person name="Debuchy R."/>
            <person name="Gladieux P."/>
            <person name="Hiltunen Thoren M."/>
            <person name="Johannesson H."/>
        </authorList>
    </citation>
    <scope>NUCLEOTIDE SEQUENCE</scope>
    <source>
        <strain evidence="5">CBS 123565</strain>
    </source>
</reference>
<comment type="caution">
    <text evidence="5">The sequence shown here is derived from an EMBL/GenBank/DDBJ whole genome shotgun (WGS) entry which is preliminary data.</text>
</comment>
<dbReference type="PROSITE" id="PS01031">
    <property type="entry name" value="SHSP"/>
    <property type="match status" value="1"/>
</dbReference>
<evidence type="ECO:0000256" key="2">
    <source>
        <dbReference type="RuleBase" id="RU003616"/>
    </source>
</evidence>
<dbReference type="EMBL" id="MU853436">
    <property type="protein sequence ID" value="KAK4130439.1"/>
    <property type="molecule type" value="Genomic_DNA"/>
</dbReference>